<feature type="transmembrane region" description="Helical" evidence="1">
    <location>
        <begin position="158"/>
        <end position="176"/>
    </location>
</feature>
<feature type="transmembrane region" description="Helical" evidence="1">
    <location>
        <begin position="182"/>
        <end position="201"/>
    </location>
</feature>
<sequence length="214" mass="23801">MKMNKLLLRIITFTLGLFVMAFGVALSVKANLGISPISCVPYVYSLKFPLTLGQVTIFFNMVLIMLQMIMLRRNYRLILVQLPFVFVLGIFIDLAMYIISDLYIPNYMVQISLCLLSCIAIAFGVFLEVKAKIIYLPGEGLAMALSDTFKKEFGRAKIGVDVSMVAVGILSSFIFLHQVQGIREGTIFAAILVGSIVKFFNKTLSSVVEDMKLA</sequence>
<dbReference type="HOGENOM" id="CLU_083843_2_0_2"/>
<evidence type="ECO:0000313" key="2">
    <source>
        <dbReference type="EMBL" id="ABR66821.1"/>
    </source>
</evidence>
<evidence type="ECO:0008006" key="3">
    <source>
        <dbReference type="Google" id="ProtNLM"/>
    </source>
</evidence>
<dbReference type="Pfam" id="PF19700">
    <property type="entry name" value="DUF6198"/>
    <property type="match status" value="1"/>
</dbReference>
<reference evidence="2" key="1">
    <citation type="submission" date="2007-06" db="EMBL/GenBank/DDBJ databases">
        <title>Complete sequence of Methanococcus maripaludis C7.</title>
        <authorList>
            <consortium name="US DOE Joint Genome Institute"/>
            <person name="Copeland A."/>
            <person name="Lucas S."/>
            <person name="Lapidus A."/>
            <person name="Barry K."/>
            <person name="Glavina del Rio T."/>
            <person name="Dalin E."/>
            <person name="Tice H."/>
            <person name="Pitluck S."/>
            <person name="Clum A."/>
            <person name="Schmutz J."/>
            <person name="Larimer F."/>
            <person name="Land M."/>
            <person name="Hauser L."/>
            <person name="Kyrpides N."/>
            <person name="Anderson I."/>
            <person name="Sieprawska-Lupa M."/>
            <person name="Whitman W.B."/>
            <person name="Richardson P."/>
        </authorList>
    </citation>
    <scope>NUCLEOTIDE SEQUENCE [LARGE SCALE GENOMIC DNA]</scope>
    <source>
        <strain evidence="2">C7</strain>
    </source>
</reference>
<dbReference type="STRING" id="426368.MmarC7_1765"/>
<feature type="transmembrane region" description="Helical" evidence="1">
    <location>
        <begin position="48"/>
        <end position="66"/>
    </location>
</feature>
<name>A6VK45_METM7</name>
<dbReference type="EMBL" id="CP000745">
    <property type="protein sequence ID" value="ABR66821.1"/>
    <property type="molecule type" value="Genomic_DNA"/>
</dbReference>
<feature type="transmembrane region" description="Helical" evidence="1">
    <location>
        <begin position="7"/>
        <end position="28"/>
    </location>
</feature>
<dbReference type="InterPro" id="IPR038750">
    <property type="entry name" value="YczE/YyaS-like"/>
</dbReference>
<organism evidence="2">
    <name type="scientific">Methanococcus maripaludis (strain C7 / ATCC BAA-1331)</name>
    <dbReference type="NCBI Taxonomy" id="426368"/>
    <lineage>
        <taxon>Archaea</taxon>
        <taxon>Methanobacteriati</taxon>
        <taxon>Methanobacteriota</taxon>
        <taxon>Methanomada group</taxon>
        <taxon>Methanococci</taxon>
        <taxon>Methanococcales</taxon>
        <taxon>Methanococcaceae</taxon>
        <taxon>Methanococcus</taxon>
    </lineage>
</organism>
<protein>
    <recommendedName>
        <fullName evidence="3">Membrane protein YczE</fullName>
    </recommendedName>
</protein>
<proteinExistence type="predicted"/>
<accession>A6VK45</accession>
<evidence type="ECO:0000256" key="1">
    <source>
        <dbReference type="SAM" id="Phobius"/>
    </source>
</evidence>
<feature type="transmembrane region" description="Helical" evidence="1">
    <location>
        <begin position="106"/>
        <end position="127"/>
    </location>
</feature>
<dbReference type="AlphaFoldDB" id="A6VK45"/>
<dbReference type="KEGG" id="mmz:MmarC7_1765"/>
<keyword evidence="1" id="KW-0472">Membrane</keyword>
<feature type="transmembrane region" description="Helical" evidence="1">
    <location>
        <begin position="78"/>
        <end position="100"/>
    </location>
</feature>
<dbReference type="PANTHER" id="PTHR40078">
    <property type="entry name" value="INTEGRAL MEMBRANE PROTEIN-RELATED"/>
    <property type="match status" value="1"/>
</dbReference>
<dbReference type="PANTHER" id="PTHR40078:SF1">
    <property type="entry name" value="INTEGRAL MEMBRANE PROTEIN"/>
    <property type="match status" value="1"/>
</dbReference>
<keyword evidence="1" id="KW-0812">Transmembrane</keyword>
<gene>
    <name evidence="2" type="ordered locus">MmarC7_1765</name>
</gene>
<dbReference type="eggNOG" id="arCOG05100">
    <property type="taxonomic scope" value="Archaea"/>
</dbReference>
<keyword evidence="1" id="KW-1133">Transmembrane helix</keyword>